<evidence type="ECO:0000256" key="3">
    <source>
        <dbReference type="PROSITE-ProRule" id="PRU00464"/>
    </source>
</evidence>
<comment type="caution">
    <text evidence="6">The sequence shown here is derived from an EMBL/GenBank/DDBJ whole genome shotgun (WGS) entry which is preliminary data.</text>
</comment>
<dbReference type="InterPro" id="IPR019808">
    <property type="entry name" value="Histidine_triad_CS"/>
</dbReference>
<keyword evidence="8" id="KW-1185">Reference proteome</keyword>
<evidence type="ECO:0000256" key="2">
    <source>
        <dbReference type="PIRSR" id="PIRSR601310-3"/>
    </source>
</evidence>
<organism evidence="6 7">
    <name type="scientific">Helicobacter cappadocius</name>
    <dbReference type="NCBI Taxonomy" id="3063998"/>
    <lineage>
        <taxon>Bacteria</taxon>
        <taxon>Pseudomonadati</taxon>
        <taxon>Campylobacterota</taxon>
        <taxon>Epsilonproteobacteria</taxon>
        <taxon>Campylobacterales</taxon>
        <taxon>Helicobacteraceae</taxon>
        <taxon>Helicobacter</taxon>
    </lineage>
</organism>
<dbReference type="InterPro" id="IPR001310">
    <property type="entry name" value="Histidine_triad_HIT"/>
</dbReference>
<dbReference type="PROSITE" id="PS51084">
    <property type="entry name" value="HIT_2"/>
    <property type="match status" value="1"/>
</dbReference>
<dbReference type="PANTHER" id="PTHR23089">
    <property type="entry name" value="HISTIDINE TRIAD HIT PROTEIN"/>
    <property type="match status" value="1"/>
</dbReference>
<reference evidence="6 8" key="1">
    <citation type="submission" date="2023-07" db="EMBL/GenBank/DDBJ databases">
        <title>Unpublished Manusciprt.</title>
        <authorList>
            <person name="Aydin F."/>
            <person name="Tarhane S."/>
            <person name="Saticioglu I.B."/>
            <person name="Karakaya E."/>
            <person name="Abay S."/>
            <person name="Guran O."/>
            <person name="Bozkurt E."/>
            <person name="Uzum N."/>
            <person name="Olgun K."/>
            <person name="Jablonski D."/>
        </authorList>
    </citation>
    <scope>NUCLEOTIDE SEQUENCE</scope>
    <source>
        <strain evidence="8">faydin-H75</strain>
        <strain evidence="6">Faydin-H76</strain>
    </source>
</reference>
<evidence type="ECO:0000313" key="6">
    <source>
        <dbReference type="EMBL" id="MDP2538551.1"/>
    </source>
</evidence>
<evidence type="ECO:0000313" key="7">
    <source>
        <dbReference type="Proteomes" id="UP001177258"/>
    </source>
</evidence>
<sequence length="110" mass="12371">MNIFEKIITGEIPSKKILENSKFLAFHDIAPKAPIHALVIPKQSIKDFNAITPELMKEMSEFILEVVEELGIKESGYRLITNIGNDGGQEVPHLHFHILGGAKLKWPELI</sequence>
<evidence type="ECO:0000256" key="1">
    <source>
        <dbReference type="PIRSR" id="PIRSR601310-1"/>
    </source>
</evidence>
<dbReference type="PRINTS" id="PR00332">
    <property type="entry name" value="HISTRIAD"/>
</dbReference>
<evidence type="ECO:0000313" key="8">
    <source>
        <dbReference type="Proteomes" id="UP001240777"/>
    </source>
</evidence>
<dbReference type="GO" id="GO:0003824">
    <property type="term" value="F:catalytic activity"/>
    <property type="evidence" value="ECO:0007669"/>
    <property type="project" value="InterPro"/>
</dbReference>
<feature type="active site" description="Tele-AMP-histidine intermediate" evidence="1">
    <location>
        <position position="95"/>
    </location>
</feature>
<dbReference type="CDD" id="cd01276">
    <property type="entry name" value="PKCI_related"/>
    <property type="match status" value="1"/>
</dbReference>
<dbReference type="EMBL" id="JAUYZK010000002">
    <property type="protein sequence ID" value="MDP2538551.1"/>
    <property type="molecule type" value="Genomic_DNA"/>
</dbReference>
<proteinExistence type="predicted"/>
<dbReference type="SUPFAM" id="SSF54197">
    <property type="entry name" value="HIT-like"/>
    <property type="match status" value="1"/>
</dbReference>
<dbReference type="Proteomes" id="UP001240777">
    <property type="component" value="Unassembled WGS sequence"/>
</dbReference>
<dbReference type="PROSITE" id="PS00892">
    <property type="entry name" value="HIT_1"/>
    <property type="match status" value="1"/>
</dbReference>
<dbReference type="Pfam" id="PF01230">
    <property type="entry name" value="HIT"/>
    <property type="match status" value="1"/>
</dbReference>
<evidence type="ECO:0000259" key="4">
    <source>
        <dbReference type="PROSITE" id="PS51084"/>
    </source>
</evidence>
<dbReference type="RefSeq" id="WP_305516526.1">
    <property type="nucleotide sequence ID" value="NZ_JAUPEV010000002.1"/>
</dbReference>
<evidence type="ECO:0000313" key="5">
    <source>
        <dbReference type="EMBL" id="MDO7252684.1"/>
    </source>
</evidence>
<protein>
    <submittedName>
        <fullName evidence="6">Histidine triad nucleotide-binding protein</fullName>
    </submittedName>
</protein>
<dbReference type="Proteomes" id="UP001177258">
    <property type="component" value="Unassembled WGS sequence"/>
</dbReference>
<reference evidence="5" key="2">
    <citation type="submission" date="2023-07" db="EMBL/GenBank/DDBJ databases">
        <authorList>
            <person name="Aydin F."/>
            <person name="Tarhane S."/>
            <person name="Saticioglu I.B."/>
            <person name="Karakaya E."/>
            <person name="Abay S."/>
            <person name="Guran O."/>
            <person name="Bozkurt E."/>
            <person name="Uzum N."/>
            <person name="Olgun K."/>
            <person name="Jablonski D."/>
        </authorList>
    </citation>
    <scope>NUCLEOTIDE SEQUENCE</scope>
    <source>
        <strain evidence="5">Faydin-H75</strain>
    </source>
</reference>
<feature type="domain" description="HIT" evidence="4">
    <location>
        <begin position="3"/>
        <end position="110"/>
    </location>
</feature>
<dbReference type="Gene3D" id="3.30.428.10">
    <property type="entry name" value="HIT-like"/>
    <property type="match status" value="1"/>
</dbReference>
<reference evidence="5 7" key="3">
    <citation type="journal article" date="2024" name="Syst. Appl. Microbiol.">
        <title>Helicobacter cappadocius sp. nov., from lizards: The first psychrotrophic Helicobacter species.</title>
        <authorList>
            <person name="Aydin F."/>
            <person name="Tarhane S."/>
            <person name="Karakaya E."/>
            <person name="Abay S."/>
            <person name="Kayman T."/>
            <person name="Guran O."/>
            <person name="Bozkurt E."/>
            <person name="Uzum N."/>
            <person name="Avci A."/>
            <person name="Olgun K."/>
            <person name="Jablonski D."/>
            <person name="Guran C."/>
            <person name="Burcin Saticioglu I."/>
        </authorList>
    </citation>
    <scope>NUCLEOTIDE SEQUENCE [LARGE SCALE GENOMIC DNA]</scope>
    <source>
        <strain evidence="5">Faydin-H75</strain>
        <strain evidence="7">faydin-H76</strain>
    </source>
</reference>
<dbReference type="InterPro" id="IPR011146">
    <property type="entry name" value="HIT-like"/>
</dbReference>
<accession>A0AA90TB82</accession>
<dbReference type="AlphaFoldDB" id="A0AA90TB82"/>
<name>A0AA90TB82_9HELI</name>
<gene>
    <name evidence="5" type="ORF">Q5I04_01960</name>
    <name evidence="6" type="ORF">Q5I06_01960</name>
</gene>
<dbReference type="InterPro" id="IPR036265">
    <property type="entry name" value="HIT-like_sf"/>
</dbReference>
<dbReference type="EMBL" id="JAUPEV010000002">
    <property type="protein sequence ID" value="MDO7252684.1"/>
    <property type="molecule type" value="Genomic_DNA"/>
</dbReference>
<feature type="short sequence motif" description="Histidine triad motif" evidence="2 3">
    <location>
        <begin position="93"/>
        <end position="97"/>
    </location>
</feature>